<evidence type="ECO:0000256" key="6">
    <source>
        <dbReference type="ARBA" id="ARBA00030427"/>
    </source>
</evidence>
<sequence length="379" mass="42219">MSENTEGVDNLLLLLTQRSGGVEKLLENFFSFLARKTDFYRPPDKTSESSLDHCVNLVSYHCRTIGMKYSELINKNANAKKQNSSSSITAPSTPLSTPHSSHTELKSSLKKTTSLPDESPPPRSGRSRTESNIKLSPNSSKSLSETSSSSSSFPSHSMDSVTFTRDNINKTTTTAADSDKSVDNSLEKGSELQNNGELEKDESDEDDSLPPPGNGGKTEWYDWTQTLSSLEVSVKLPQSTNSKNIKVDINTNSLSVKLNNQILFSGDLYDLVKNDESIWTIVDNKVLQITLEKKNKMNWWPTVIKGHPEIDVKKIVPENSKLSDLDTETRSTVEKMLYDQQRKAAGLPTSDQQKQFEALEKFKKAHPELDFSNANIQFS</sequence>
<gene>
    <name evidence="9" type="ORF">TAT_000052700</name>
    <name evidence="10" type="ORF">TAV_000052400</name>
</gene>
<dbReference type="Pfam" id="PF04969">
    <property type="entry name" value="CS"/>
    <property type="match status" value="1"/>
</dbReference>
<feature type="compositionally biased region" description="Low complexity" evidence="7">
    <location>
        <begin position="80"/>
        <end position="100"/>
    </location>
</feature>
<dbReference type="PANTHER" id="PTHR12356:SF3">
    <property type="entry name" value="NUCLEAR MIGRATION PROTEIN NUDC"/>
    <property type="match status" value="1"/>
</dbReference>
<dbReference type="VEuPathDB" id="PiroplasmaDB:TA20455"/>
<evidence type="ECO:0000313" key="9">
    <source>
        <dbReference type="EMBL" id="SVP88670.1"/>
    </source>
</evidence>
<evidence type="ECO:0000256" key="5">
    <source>
        <dbReference type="ARBA" id="ARBA00022553"/>
    </source>
</evidence>
<evidence type="ECO:0000256" key="1">
    <source>
        <dbReference type="ARBA" id="ARBA00004496"/>
    </source>
</evidence>
<dbReference type="CDD" id="cd06467">
    <property type="entry name" value="p23_NUDC_like"/>
    <property type="match status" value="1"/>
</dbReference>
<dbReference type="GO" id="GO:0005737">
    <property type="term" value="C:cytoplasm"/>
    <property type="evidence" value="ECO:0007669"/>
    <property type="project" value="UniProtKB-SubCell"/>
</dbReference>
<dbReference type="Gene3D" id="2.60.40.790">
    <property type="match status" value="1"/>
</dbReference>
<dbReference type="EMBL" id="UIVT01000001">
    <property type="protein sequence ID" value="SVP88670.1"/>
    <property type="molecule type" value="Genomic_DNA"/>
</dbReference>
<comment type="subcellular location">
    <subcellularLocation>
        <location evidence="1">Cytoplasm</location>
    </subcellularLocation>
</comment>
<dbReference type="GO" id="GO:0051082">
    <property type="term" value="F:unfolded protein binding"/>
    <property type="evidence" value="ECO:0007669"/>
    <property type="project" value="TreeGrafter"/>
</dbReference>
<dbReference type="SUPFAM" id="SSF49764">
    <property type="entry name" value="HSP20-like chaperones"/>
    <property type="match status" value="1"/>
</dbReference>
<protein>
    <recommendedName>
        <fullName evidence="3">Nuclear migration protein nudC</fullName>
    </recommendedName>
    <alternativeName>
        <fullName evidence="6">Nuclear distribution protein C homolog</fullName>
    </alternativeName>
</protein>
<proteinExistence type="inferred from homology"/>
<feature type="compositionally biased region" description="Low complexity" evidence="7">
    <location>
        <begin position="136"/>
        <end position="160"/>
    </location>
</feature>
<dbReference type="EMBL" id="UIVS01000001">
    <property type="protein sequence ID" value="SVP89823.1"/>
    <property type="molecule type" value="Genomic_DNA"/>
</dbReference>
<evidence type="ECO:0000256" key="2">
    <source>
        <dbReference type="ARBA" id="ARBA00010513"/>
    </source>
</evidence>
<comment type="similarity">
    <text evidence="2">Belongs to the nudC family.</text>
</comment>
<dbReference type="InterPro" id="IPR025934">
    <property type="entry name" value="NudC_N_dom"/>
</dbReference>
<name>A0A3B0MIG4_THEAN</name>
<dbReference type="PANTHER" id="PTHR12356">
    <property type="entry name" value="NUCLEAR MOVEMENT PROTEIN NUDC"/>
    <property type="match status" value="1"/>
</dbReference>
<dbReference type="AlphaFoldDB" id="A0A3B0MIG4"/>
<dbReference type="GO" id="GO:0006457">
    <property type="term" value="P:protein folding"/>
    <property type="evidence" value="ECO:0007669"/>
    <property type="project" value="TreeGrafter"/>
</dbReference>
<dbReference type="Pfam" id="PF14050">
    <property type="entry name" value="Nudc_N"/>
    <property type="match status" value="1"/>
</dbReference>
<evidence type="ECO:0000259" key="8">
    <source>
        <dbReference type="PROSITE" id="PS51203"/>
    </source>
</evidence>
<accession>A0A3B0MIG4</accession>
<dbReference type="InterPro" id="IPR037898">
    <property type="entry name" value="NudC_fam"/>
</dbReference>
<feature type="region of interest" description="Disordered" evidence="7">
    <location>
        <begin position="80"/>
        <end position="220"/>
    </location>
</feature>
<evidence type="ECO:0000313" key="10">
    <source>
        <dbReference type="EMBL" id="SVP89823.1"/>
    </source>
</evidence>
<dbReference type="InterPro" id="IPR007052">
    <property type="entry name" value="CS_dom"/>
</dbReference>
<evidence type="ECO:0000256" key="3">
    <source>
        <dbReference type="ARBA" id="ARBA00017641"/>
    </source>
</evidence>
<evidence type="ECO:0000256" key="4">
    <source>
        <dbReference type="ARBA" id="ARBA00022490"/>
    </source>
</evidence>
<dbReference type="InterPro" id="IPR008978">
    <property type="entry name" value="HSP20-like_chaperone"/>
</dbReference>
<keyword evidence="5" id="KW-0597">Phosphoprotein</keyword>
<feature type="domain" description="CS" evidence="8">
    <location>
        <begin position="216"/>
        <end position="304"/>
    </location>
</feature>
<reference evidence="10" key="1">
    <citation type="submission" date="2018-07" db="EMBL/GenBank/DDBJ databases">
        <authorList>
            <person name="Quirk P.G."/>
            <person name="Krulwich T.A."/>
        </authorList>
    </citation>
    <scope>NUCLEOTIDE SEQUENCE</scope>
    <source>
        <strain evidence="10">Anand</strain>
    </source>
</reference>
<feature type="compositionally biased region" description="Acidic residues" evidence="7">
    <location>
        <begin position="199"/>
        <end position="208"/>
    </location>
</feature>
<keyword evidence="4" id="KW-0963">Cytoplasm</keyword>
<organism evidence="10">
    <name type="scientific">Theileria annulata</name>
    <dbReference type="NCBI Taxonomy" id="5874"/>
    <lineage>
        <taxon>Eukaryota</taxon>
        <taxon>Sar</taxon>
        <taxon>Alveolata</taxon>
        <taxon>Apicomplexa</taxon>
        <taxon>Aconoidasida</taxon>
        <taxon>Piroplasmida</taxon>
        <taxon>Theileriidae</taxon>
        <taxon>Theileria</taxon>
    </lineage>
</organism>
<feature type="compositionally biased region" description="Polar residues" evidence="7">
    <location>
        <begin position="161"/>
        <end position="176"/>
    </location>
</feature>
<dbReference type="FunFam" id="2.60.40.790:FF:000001">
    <property type="entry name" value="Nuclear migration protein nudC"/>
    <property type="match status" value="1"/>
</dbReference>
<feature type="compositionally biased region" description="Basic and acidic residues" evidence="7">
    <location>
        <begin position="177"/>
        <end position="190"/>
    </location>
</feature>
<evidence type="ECO:0000256" key="7">
    <source>
        <dbReference type="SAM" id="MobiDB-lite"/>
    </source>
</evidence>
<dbReference type="PROSITE" id="PS51203">
    <property type="entry name" value="CS"/>
    <property type="match status" value="1"/>
</dbReference>